<dbReference type="PROSITE" id="PS50995">
    <property type="entry name" value="HTH_MARR_2"/>
    <property type="match status" value="1"/>
</dbReference>
<dbReference type="Proteomes" id="UP000028702">
    <property type="component" value="Unassembled WGS sequence"/>
</dbReference>
<dbReference type="PANTHER" id="PTHR33164:SF105">
    <property type="entry name" value="TRANSCRIPTIONAL REPRESSOR PROTEIN-RELATED"/>
    <property type="match status" value="1"/>
</dbReference>
<evidence type="ECO:0000313" key="3">
    <source>
        <dbReference type="EMBL" id="GAK44238.1"/>
    </source>
</evidence>
<dbReference type="eggNOG" id="COG1846">
    <property type="taxonomic scope" value="Bacteria"/>
</dbReference>
<organism evidence="3 4">
    <name type="scientific">Tepidicaulis marinus</name>
    <dbReference type="NCBI Taxonomy" id="1333998"/>
    <lineage>
        <taxon>Bacteria</taxon>
        <taxon>Pseudomonadati</taxon>
        <taxon>Pseudomonadota</taxon>
        <taxon>Alphaproteobacteria</taxon>
        <taxon>Hyphomicrobiales</taxon>
        <taxon>Parvibaculaceae</taxon>
        <taxon>Tepidicaulis</taxon>
    </lineage>
</organism>
<evidence type="ECO:0000259" key="2">
    <source>
        <dbReference type="PROSITE" id="PS50995"/>
    </source>
</evidence>
<dbReference type="RefSeq" id="WP_081875369.1">
    <property type="nucleotide sequence ID" value="NZ_BBIO01000003.1"/>
</dbReference>
<dbReference type="Gene3D" id="1.10.10.10">
    <property type="entry name" value="Winged helix-like DNA-binding domain superfamily/Winged helix DNA-binding domain"/>
    <property type="match status" value="1"/>
</dbReference>
<proteinExistence type="predicted"/>
<dbReference type="InterPro" id="IPR039422">
    <property type="entry name" value="MarR/SlyA-like"/>
</dbReference>
<keyword evidence="4" id="KW-1185">Reference proteome</keyword>
<dbReference type="PRINTS" id="PR00598">
    <property type="entry name" value="HTHMARR"/>
</dbReference>
<evidence type="ECO:0000313" key="4">
    <source>
        <dbReference type="Proteomes" id="UP000028702"/>
    </source>
</evidence>
<name>A0A081B870_9HYPH</name>
<gene>
    <name evidence="3" type="ORF">M2A_0737</name>
</gene>
<dbReference type="GO" id="GO:0003700">
    <property type="term" value="F:DNA-binding transcription factor activity"/>
    <property type="evidence" value="ECO:0007669"/>
    <property type="project" value="InterPro"/>
</dbReference>
<dbReference type="AlphaFoldDB" id="A0A081B870"/>
<feature type="region of interest" description="Disordered" evidence="1">
    <location>
        <begin position="1"/>
        <end position="24"/>
    </location>
</feature>
<feature type="compositionally biased region" description="Basic and acidic residues" evidence="1">
    <location>
        <begin position="1"/>
        <end position="17"/>
    </location>
</feature>
<dbReference type="PANTHER" id="PTHR33164">
    <property type="entry name" value="TRANSCRIPTIONAL REGULATOR, MARR FAMILY"/>
    <property type="match status" value="1"/>
</dbReference>
<dbReference type="GO" id="GO:0006950">
    <property type="term" value="P:response to stress"/>
    <property type="evidence" value="ECO:0007669"/>
    <property type="project" value="TreeGrafter"/>
</dbReference>
<dbReference type="STRING" id="1333998.M2A_0737"/>
<evidence type="ECO:0000256" key="1">
    <source>
        <dbReference type="SAM" id="MobiDB-lite"/>
    </source>
</evidence>
<dbReference type="InterPro" id="IPR036390">
    <property type="entry name" value="WH_DNA-bd_sf"/>
</dbReference>
<dbReference type="InterPro" id="IPR000835">
    <property type="entry name" value="HTH_MarR-typ"/>
</dbReference>
<comment type="caution">
    <text evidence="3">The sequence shown here is derived from an EMBL/GenBank/DDBJ whole genome shotgun (WGS) entry which is preliminary data.</text>
</comment>
<feature type="domain" description="HTH marR-type" evidence="2">
    <location>
        <begin position="28"/>
        <end position="166"/>
    </location>
</feature>
<accession>A0A081B870</accession>
<dbReference type="Pfam" id="PF12802">
    <property type="entry name" value="MarR_2"/>
    <property type="match status" value="1"/>
</dbReference>
<dbReference type="SUPFAM" id="SSF46785">
    <property type="entry name" value="Winged helix' DNA-binding domain"/>
    <property type="match status" value="1"/>
</dbReference>
<dbReference type="InterPro" id="IPR036388">
    <property type="entry name" value="WH-like_DNA-bd_sf"/>
</dbReference>
<protein>
    <submittedName>
        <fullName evidence="3">Transcriptional regulator, MarR family</fullName>
    </submittedName>
</protein>
<sequence>MTGKDKPSKPEPSHKDAAPAGLPGDPRAFAVMTEISIIAHLADNLFARVLPDGLTVAQFAVLNHLLRLKKEETIGELASAHQVSQPTMSSTVRKLEDKKLVRLVPDAGDRRIKRVAVTRAGEAMRGEAVARMRPLAGELLGQIGEEDWARIHPVLTRLRILLDKAR</sequence>
<dbReference type="EMBL" id="BBIO01000003">
    <property type="protein sequence ID" value="GAK44238.1"/>
    <property type="molecule type" value="Genomic_DNA"/>
</dbReference>
<dbReference type="SMART" id="SM00347">
    <property type="entry name" value="HTH_MARR"/>
    <property type="match status" value="1"/>
</dbReference>
<reference evidence="3 4" key="1">
    <citation type="submission" date="2014-07" db="EMBL/GenBank/DDBJ databases">
        <title>Tepidicaulis marinum gen. nov., sp. nov., a novel marine bacterium denitrifying nitrate to nitrous oxide strictly under microaerobic conditions.</title>
        <authorList>
            <person name="Takeuchi M."/>
            <person name="Yamagishi T."/>
            <person name="Kamagata Y."/>
            <person name="Oshima K."/>
            <person name="Hattori M."/>
            <person name="Katayama T."/>
            <person name="Hanada S."/>
            <person name="Tamaki H."/>
            <person name="Marumo K."/>
            <person name="Maeda H."/>
            <person name="Nedachi M."/>
            <person name="Iwasaki W."/>
            <person name="Suwa Y."/>
            <person name="Sakata S."/>
        </authorList>
    </citation>
    <scope>NUCLEOTIDE SEQUENCE [LARGE SCALE GENOMIC DNA]</scope>
    <source>
        <strain evidence="3 4">MA2</strain>
    </source>
</reference>